<dbReference type="GeneID" id="96612704"/>
<dbReference type="RefSeq" id="WP_075018611.1">
    <property type="nucleotide sequence ID" value="NZ_BJMC01000009.1"/>
</dbReference>
<dbReference type="Gene3D" id="3.30.530.20">
    <property type="match status" value="1"/>
</dbReference>
<dbReference type="OrthoDB" id="3695445at2"/>
<dbReference type="CDD" id="cd07817">
    <property type="entry name" value="SRPBCC_8"/>
    <property type="match status" value="1"/>
</dbReference>
<keyword evidence="3" id="KW-1185">Reference proteome</keyword>
<dbReference type="STRING" id="2045.KR76_13100"/>
<dbReference type="InterPro" id="IPR005031">
    <property type="entry name" value="COQ10_START"/>
</dbReference>
<dbReference type="Proteomes" id="UP000030300">
    <property type="component" value="Chromosome"/>
</dbReference>
<dbReference type="PANTHER" id="PTHR33824">
    <property type="entry name" value="POLYKETIDE CYCLASE/DEHYDRASE AND LIPID TRANSPORT SUPERFAMILY PROTEIN"/>
    <property type="match status" value="1"/>
</dbReference>
<proteinExistence type="predicted"/>
<dbReference type="InterPro" id="IPR047137">
    <property type="entry name" value="ORF3"/>
</dbReference>
<gene>
    <name evidence="2" type="ORF">KR76_13100</name>
</gene>
<dbReference type="Pfam" id="PF03364">
    <property type="entry name" value="Polyketide_cyc"/>
    <property type="match status" value="1"/>
</dbReference>
<dbReference type="PANTHER" id="PTHR33824:SF7">
    <property type="entry name" value="POLYKETIDE CYCLASE_DEHYDRASE AND LIPID TRANSPORT SUPERFAMILY PROTEIN"/>
    <property type="match status" value="1"/>
</dbReference>
<evidence type="ECO:0000313" key="3">
    <source>
        <dbReference type="Proteomes" id="UP000030300"/>
    </source>
</evidence>
<feature type="region of interest" description="Disordered" evidence="1">
    <location>
        <begin position="257"/>
        <end position="323"/>
    </location>
</feature>
<dbReference type="KEGG" id="psim:KR76_13100"/>
<accession>A0A0C5XH03</accession>
<reference evidence="2 3" key="1">
    <citation type="journal article" date="2015" name="Genome Announc.">
        <title>Complete Genome Sequence of Steroid-Transforming Nocardioides simplex VKM Ac-2033D.</title>
        <authorList>
            <person name="Shtratnikova V.Y."/>
            <person name="Schelkunov M.I."/>
            <person name="Pekov Y.A."/>
            <person name="Fokina V.V."/>
            <person name="Logacheva M.D."/>
            <person name="Sokolov S.L."/>
            <person name="Bragin E.Y."/>
            <person name="Ashapkin V.V."/>
            <person name="Donova M.V."/>
        </authorList>
    </citation>
    <scope>NUCLEOTIDE SEQUENCE [LARGE SCALE GENOMIC DNA]</scope>
    <source>
        <strain evidence="2 3">VKM Ac-2033D</strain>
    </source>
</reference>
<dbReference type="EMBL" id="CP009896">
    <property type="protein sequence ID" value="AJR18406.1"/>
    <property type="molecule type" value="Genomic_DNA"/>
</dbReference>
<organism evidence="2 3">
    <name type="scientific">Nocardioides simplex</name>
    <name type="common">Arthrobacter simplex</name>
    <dbReference type="NCBI Taxonomy" id="2045"/>
    <lineage>
        <taxon>Bacteria</taxon>
        <taxon>Bacillati</taxon>
        <taxon>Actinomycetota</taxon>
        <taxon>Actinomycetes</taxon>
        <taxon>Propionibacteriales</taxon>
        <taxon>Nocardioidaceae</taxon>
        <taxon>Pimelobacter</taxon>
    </lineage>
</organism>
<dbReference type="SUPFAM" id="SSF55961">
    <property type="entry name" value="Bet v1-like"/>
    <property type="match status" value="1"/>
</dbReference>
<dbReference type="InterPro" id="IPR023393">
    <property type="entry name" value="START-like_dom_sf"/>
</dbReference>
<evidence type="ECO:0000313" key="2">
    <source>
        <dbReference type="EMBL" id="AJR18406.1"/>
    </source>
</evidence>
<dbReference type="AlphaFoldDB" id="A0A0C5XH03"/>
<name>A0A0C5XH03_NOCSI</name>
<dbReference type="HOGENOM" id="CLU_042786_0_0_11"/>
<protein>
    <submittedName>
        <fullName evidence="2">Uncharacterized protein</fullName>
    </submittedName>
</protein>
<evidence type="ECO:0000256" key="1">
    <source>
        <dbReference type="SAM" id="MobiDB-lite"/>
    </source>
</evidence>
<feature type="compositionally biased region" description="Acidic residues" evidence="1">
    <location>
        <begin position="257"/>
        <end position="313"/>
    </location>
</feature>
<sequence>MAKSEGHSRLLSASGGLAQALAGKAAESVGNRVAGLADRLEGVVTGEPSSSSGPSLGERVVGAVGAVKDKLPLVGGGSSKSTSGSPKATKATNIIEDIDVGVPVRVAYNQWTEFGGFPTFMKKVENVQSDEDNKLTWRAQIVWSHRTWEATILEQVPDERIVWRSTGAKGHVDGAVTFHELGPNLTRILVVLEYHPKGLFERTGNLWRAQGRRARVELKHFRRHVMTQTVLDPDSTEGWRGTIQDGEVVQTHEDALAEENDEAEDQYEDEPEDEPEDQYEDEPEDDEPEDEYEEDEPEDEYEDEPDYEDEDEDERPRSRRRAS</sequence>